<dbReference type="SUPFAM" id="SSF50978">
    <property type="entry name" value="WD40 repeat-like"/>
    <property type="match status" value="1"/>
</dbReference>
<dbReference type="SMART" id="SM00320">
    <property type="entry name" value="WD40"/>
    <property type="match status" value="4"/>
</dbReference>
<organism evidence="8 9">
    <name type="scientific">Trypanosoma rangeli SC58</name>
    <dbReference type="NCBI Taxonomy" id="429131"/>
    <lineage>
        <taxon>Eukaryota</taxon>
        <taxon>Discoba</taxon>
        <taxon>Euglenozoa</taxon>
        <taxon>Kinetoplastea</taxon>
        <taxon>Metakinetoplastina</taxon>
        <taxon>Trypanosomatida</taxon>
        <taxon>Trypanosomatidae</taxon>
        <taxon>Trypanosoma</taxon>
        <taxon>Herpetosoma</taxon>
    </lineage>
</organism>
<dbReference type="AlphaFoldDB" id="A0A061J475"/>
<dbReference type="Gene3D" id="2.130.10.10">
    <property type="entry name" value="YVTN repeat-like/Quinoprotein amine dehydrogenase"/>
    <property type="match status" value="1"/>
</dbReference>
<evidence type="ECO:0000256" key="3">
    <source>
        <dbReference type="ARBA" id="ARBA00022737"/>
    </source>
</evidence>
<feature type="compositionally biased region" description="Basic and acidic residues" evidence="7">
    <location>
        <begin position="473"/>
        <end position="503"/>
    </location>
</feature>
<dbReference type="VEuPathDB" id="TriTrypDB:TRSC58_02607"/>
<reference evidence="8 9" key="1">
    <citation type="submission" date="2013-07" db="EMBL/GenBank/DDBJ databases">
        <authorList>
            <person name="Stoco P.H."/>
            <person name="Wagner G."/>
            <person name="Gerber A."/>
            <person name="Zaha A."/>
            <person name="Thompson C."/>
            <person name="Bartholomeu D.C."/>
            <person name="Luckemeyer D.D."/>
            <person name="Bahia D."/>
            <person name="Loreto E."/>
            <person name="Prestes E.B."/>
            <person name="Lima F.M."/>
            <person name="Rodrigues-Luiz G."/>
            <person name="Vallejo G.A."/>
            <person name="Filho J.F."/>
            <person name="Monteiro K.M."/>
            <person name="Tyler K.M."/>
            <person name="de Almeida L.G."/>
            <person name="Ortiz M.F."/>
            <person name="Siervo M.A."/>
            <person name="de Moraes M.H."/>
            <person name="Cunha O.L."/>
            <person name="Mendonca-Neto R."/>
            <person name="Silva R."/>
            <person name="Teixeira S.M."/>
            <person name="Murta S.M."/>
            <person name="Sincero T.C."/>
            <person name="Mendes T.A."/>
            <person name="Urmenyi T.P."/>
            <person name="Silva V.G."/>
            <person name="da Rocha W.D."/>
            <person name="Andersson B."/>
            <person name="Romanha A.J."/>
            <person name="Steindel M."/>
            <person name="de Vasconcelos A.T."/>
            <person name="Grisard E.C."/>
        </authorList>
    </citation>
    <scope>NUCLEOTIDE SEQUENCE [LARGE SCALE GENOMIC DNA]</scope>
    <source>
        <strain evidence="8 9">SC58</strain>
    </source>
</reference>
<feature type="compositionally biased region" description="Basic and acidic residues" evidence="7">
    <location>
        <begin position="407"/>
        <end position="432"/>
    </location>
</feature>
<dbReference type="PROSITE" id="PS50082">
    <property type="entry name" value="WD_REPEATS_2"/>
    <property type="match status" value="3"/>
</dbReference>
<keyword evidence="9" id="KW-1185">Reference proteome</keyword>
<sequence>MTGRTITSMCIVEEDSPAPLLVGREDGSIELYASTDAACFGKPLLTLYGHTKAVTALLAPSLEEIVTCSMDGTVRQWSADQEQEETKRCLKTSKVPTPLRCLLVHDGALYTGGDDGCLYVIEGSRRVSWAGHNDVLSCISVVNGESQHLITGGYDNQIRVWDTRLGKTIRLLLGHQNHIKCLRVIAGGELLLSFGRDLTMKVWRLPEFDEENIEDVAPAATDTSRHATVSFTEPTQFQGATEPSTSAGADGGEESGEVKDDALTVNDESNDTADALVTDQYHAAVQATKAVRSAIKTRPDPPIRQLRPVGTIEIPEAPHVVAATSNEAAYCYIGASEGYVFGINVRALSRSVLQFLSRNAAKVRADIRETRATLQLSIRAIKKRYRKAVQEKKLELLRAARKTRAAKKAEERKERAAARAAARDARAARRAEEEDEEEDEENGDETPDAEEEEETEEEEEEEEEEDPLALLDEAQREELATFRGEQEKKRDDEIESLRGAGRERNKAVEKVGLATYDTSRDQFFCLSFTSYKKIGGEAVLGLVALPGSSCCAAQADRVKSVDTTPGITYL</sequence>
<evidence type="ECO:0000256" key="6">
    <source>
        <dbReference type="PROSITE-ProRule" id="PRU00221"/>
    </source>
</evidence>
<dbReference type="GO" id="GO:0032040">
    <property type="term" value="C:small-subunit processome"/>
    <property type="evidence" value="ECO:0007669"/>
    <property type="project" value="TreeGrafter"/>
</dbReference>
<feature type="repeat" description="WD" evidence="6">
    <location>
        <begin position="129"/>
        <end position="171"/>
    </location>
</feature>
<evidence type="ECO:0000313" key="9">
    <source>
        <dbReference type="Proteomes" id="UP000031737"/>
    </source>
</evidence>
<feature type="compositionally biased region" description="Polar residues" evidence="7">
    <location>
        <begin position="231"/>
        <end position="245"/>
    </location>
</feature>
<dbReference type="InterPro" id="IPR039241">
    <property type="entry name" value="Rrp9-like"/>
</dbReference>
<protein>
    <submittedName>
        <fullName evidence="8">Uncharacterized protein</fullName>
    </submittedName>
</protein>
<comment type="subcellular location">
    <subcellularLocation>
        <location evidence="1">Nucleus</location>
    </subcellularLocation>
</comment>
<keyword evidence="2 6" id="KW-0853">WD repeat</keyword>
<accession>A0A061J475</accession>
<dbReference type="GO" id="GO:0034511">
    <property type="term" value="F:U3 snoRNA binding"/>
    <property type="evidence" value="ECO:0007669"/>
    <property type="project" value="InterPro"/>
</dbReference>
<feature type="compositionally biased region" description="Acidic residues" evidence="7">
    <location>
        <begin position="433"/>
        <end position="467"/>
    </location>
</feature>
<feature type="repeat" description="WD" evidence="6">
    <location>
        <begin position="47"/>
        <end position="87"/>
    </location>
</feature>
<keyword evidence="4" id="KW-0687">Ribonucleoprotein</keyword>
<keyword evidence="4" id="KW-0689">Ribosomal protein</keyword>
<feature type="region of interest" description="Disordered" evidence="7">
    <location>
        <begin position="231"/>
        <end position="257"/>
    </location>
</feature>
<dbReference type="OrthoDB" id="1068471at2759"/>
<evidence type="ECO:0000313" key="8">
    <source>
        <dbReference type="EMBL" id="ESL09669.1"/>
    </source>
</evidence>
<feature type="region of interest" description="Disordered" evidence="7">
    <location>
        <begin position="405"/>
        <end position="503"/>
    </location>
</feature>
<keyword evidence="5" id="KW-0539">Nucleus</keyword>
<evidence type="ECO:0000256" key="2">
    <source>
        <dbReference type="ARBA" id="ARBA00022574"/>
    </source>
</evidence>
<dbReference type="PROSITE" id="PS50294">
    <property type="entry name" value="WD_REPEATS_REGION"/>
    <property type="match status" value="1"/>
</dbReference>
<feature type="repeat" description="WD" evidence="6">
    <location>
        <begin position="172"/>
        <end position="205"/>
    </location>
</feature>
<proteinExistence type="predicted"/>
<dbReference type="PROSITE" id="PS00678">
    <property type="entry name" value="WD_REPEATS_1"/>
    <property type="match status" value="1"/>
</dbReference>
<evidence type="ECO:0000256" key="7">
    <source>
        <dbReference type="SAM" id="MobiDB-lite"/>
    </source>
</evidence>
<dbReference type="InterPro" id="IPR019775">
    <property type="entry name" value="WD40_repeat_CS"/>
</dbReference>
<evidence type="ECO:0000256" key="5">
    <source>
        <dbReference type="ARBA" id="ARBA00023242"/>
    </source>
</evidence>
<name>A0A061J475_TRYRA</name>
<dbReference type="PANTHER" id="PTHR19865:SF0">
    <property type="entry name" value="U3 SMALL NUCLEOLAR RNA-INTERACTING PROTEIN 2"/>
    <property type="match status" value="1"/>
</dbReference>
<dbReference type="EMBL" id="AUPL01002607">
    <property type="protein sequence ID" value="ESL09669.1"/>
    <property type="molecule type" value="Genomic_DNA"/>
</dbReference>
<comment type="caution">
    <text evidence="8">The sequence shown here is derived from an EMBL/GenBank/DDBJ whole genome shotgun (WGS) entry which is preliminary data.</text>
</comment>
<keyword evidence="3" id="KW-0677">Repeat</keyword>
<dbReference type="GO" id="GO:0005840">
    <property type="term" value="C:ribosome"/>
    <property type="evidence" value="ECO:0007669"/>
    <property type="project" value="UniProtKB-KW"/>
</dbReference>
<dbReference type="Pfam" id="PF00400">
    <property type="entry name" value="WD40"/>
    <property type="match status" value="3"/>
</dbReference>
<gene>
    <name evidence="8" type="ORF">TRSC58_02607</name>
</gene>
<evidence type="ECO:0000256" key="1">
    <source>
        <dbReference type="ARBA" id="ARBA00004123"/>
    </source>
</evidence>
<dbReference type="InterPro" id="IPR015943">
    <property type="entry name" value="WD40/YVTN_repeat-like_dom_sf"/>
</dbReference>
<dbReference type="InterPro" id="IPR036322">
    <property type="entry name" value="WD40_repeat_dom_sf"/>
</dbReference>
<dbReference type="Proteomes" id="UP000031737">
    <property type="component" value="Unassembled WGS sequence"/>
</dbReference>
<dbReference type="PANTHER" id="PTHR19865">
    <property type="entry name" value="U3 SMALL NUCLEOLAR RNA INTERACTING PROTEIN 2"/>
    <property type="match status" value="1"/>
</dbReference>
<dbReference type="InterPro" id="IPR001680">
    <property type="entry name" value="WD40_rpt"/>
</dbReference>
<evidence type="ECO:0000256" key="4">
    <source>
        <dbReference type="ARBA" id="ARBA00022980"/>
    </source>
</evidence>